<protein>
    <submittedName>
        <fullName evidence="4">Putative co-chaperone protein hscB,DnaJ domain</fullName>
    </submittedName>
</protein>
<evidence type="ECO:0000259" key="3">
    <source>
        <dbReference type="PROSITE" id="PS50076"/>
    </source>
</evidence>
<accession>A0A0S4M1X0</accession>
<evidence type="ECO:0000256" key="2">
    <source>
        <dbReference type="ARBA" id="ARBA00025596"/>
    </source>
</evidence>
<dbReference type="Proteomes" id="UP000198651">
    <property type="component" value="Chromosome I"/>
</dbReference>
<gene>
    <name evidence="4" type="ORF">Ark11_0791</name>
</gene>
<reference evidence="5" key="1">
    <citation type="submission" date="2015-11" db="EMBL/GenBank/DDBJ databases">
        <authorList>
            <person name="Seth-Smith H.M.B."/>
        </authorList>
    </citation>
    <scope>NUCLEOTIDE SEQUENCE [LARGE SCALE GENOMIC DNA]</scope>
    <source>
        <strain evidence="5">2013Ark11</strain>
    </source>
</reference>
<dbReference type="AlphaFoldDB" id="A0A0S4M1X0"/>
<organism evidence="4 5">
    <name type="scientific">Candidatus Ichthyocystis hellenicum</name>
    <dbReference type="NCBI Taxonomy" id="1561003"/>
    <lineage>
        <taxon>Bacteria</taxon>
        <taxon>Pseudomonadati</taxon>
        <taxon>Pseudomonadota</taxon>
        <taxon>Betaproteobacteria</taxon>
        <taxon>Burkholderiales</taxon>
        <taxon>Candidatus Ichthyocystis</taxon>
    </lineage>
</organism>
<dbReference type="STRING" id="1561003.Ark11_0791"/>
<feature type="domain" description="J" evidence="3">
    <location>
        <begin position="6"/>
        <end position="73"/>
    </location>
</feature>
<dbReference type="OrthoDB" id="287587at2"/>
<comment type="function">
    <text evidence="2">Co-chaperone involved in the maturation of iron-sulfur cluster-containing proteins. Seems to help targeting proteins to be folded toward HscA.</text>
</comment>
<dbReference type="PANTHER" id="PTHR14021:SF15">
    <property type="entry name" value="IRON-SULFUR CLUSTER CO-CHAPERONE PROTEIN HSCB"/>
    <property type="match status" value="1"/>
</dbReference>
<evidence type="ECO:0000256" key="1">
    <source>
        <dbReference type="ARBA" id="ARBA00023186"/>
    </source>
</evidence>
<dbReference type="PROSITE" id="PS50076">
    <property type="entry name" value="DNAJ_2"/>
    <property type="match status" value="1"/>
</dbReference>
<dbReference type="GO" id="GO:0051259">
    <property type="term" value="P:protein complex oligomerization"/>
    <property type="evidence" value="ECO:0007669"/>
    <property type="project" value="InterPro"/>
</dbReference>
<dbReference type="Gene3D" id="1.10.287.110">
    <property type="entry name" value="DnaJ domain"/>
    <property type="match status" value="1"/>
</dbReference>
<keyword evidence="5" id="KW-1185">Reference proteome</keyword>
<evidence type="ECO:0000313" key="5">
    <source>
        <dbReference type="Proteomes" id="UP000198651"/>
    </source>
</evidence>
<dbReference type="RefSeq" id="WP_157722263.1">
    <property type="nucleotide sequence ID" value="NZ_LN906597.1"/>
</dbReference>
<dbReference type="SUPFAM" id="SSF46565">
    <property type="entry name" value="Chaperone J-domain"/>
    <property type="match status" value="1"/>
</dbReference>
<dbReference type="NCBIfam" id="TIGR00714">
    <property type="entry name" value="hscB"/>
    <property type="match status" value="1"/>
</dbReference>
<keyword evidence="1" id="KW-0143">Chaperone</keyword>
<dbReference type="GO" id="GO:0044571">
    <property type="term" value="P:[2Fe-2S] cluster assembly"/>
    <property type="evidence" value="ECO:0007669"/>
    <property type="project" value="InterPro"/>
</dbReference>
<dbReference type="InterPro" id="IPR001623">
    <property type="entry name" value="DnaJ_domain"/>
</dbReference>
<proteinExistence type="predicted"/>
<dbReference type="SUPFAM" id="SSF47144">
    <property type="entry name" value="HSC20 (HSCB), C-terminal oligomerisation domain"/>
    <property type="match status" value="1"/>
</dbReference>
<dbReference type="EMBL" id="LN906597">
    <property type="protein sequence ID" value="CUT17617.1"/>
    <property type="molecule type" value="Genomic_DNA"/>
</dbReference>
<dbReference type="Pfam" id="PF00226">
    <property type="entry name" value="DnaJ"/>
    <property type="match status" value="1"/>
</dbReference>
<dbReference type="GO" id="GO:0001671">
    <property type="term" value="F:ATPase activator activity"/>
    <property type="evidence" value="ECO:0007669"/>
    <property type="project" value="InterPro"/>
</dbReference>
<dbReference type="SMART" id="SM00271">
    <property type="entry name" value="DnaJ"/>
    <property type="match status" value="1"/>
</dbReference>
<dbReference type="GO" id="GO:0051087">
    <property type="term" value="F:protein-folding chaperone binding"/>
    <property type="evidence" value="ECO:0007669"/>
    <property type="project" value="InterPro"/>
</dbReference>
<dbReference type="CDD" id="cd06257">
    <property type="entry name" value="DnaJ"/>
    <property type="match status" value="1"/>
</dbReference>
<name>A0A0S4M1X0_9BURK</name>
<dbReference type="PANTHER" id="PTHR14021">
    <property type="entry name" value="IRON-SULFUR CLUSTER CO-CHAPERONE PROTEIN HSCB"/>
    <property type="match status" value="1"/>
</dbReference>
<evidence type="ECO:0000313" key="4">
    <source>
        <dbReference type="EMBL" id="CUT17617.1"/>
    </source>
</evidence>
<dbReference type="InterPro" id="IPR036386">
    <property type="entry name" value="HscB_C_sf"/>
</dbReference>
<sequence length="162" mass="19226">MSNDENYFELFGVPESPEIDIKDLRKAWHNLQLEHHPDSACSDDKRGEYSSHINEAYRVISDPFLRVHYILSINDALPSAADELQVPVDFLEKHIEQQEKIFHGDVAQQQEVSREIDQEELDLRRSLFEDIKSKNWQNARHNFMKWSFLFKTQKRLSELLDQ</sequence>
<dbReference type="InterPro" id="IPR004640">
    <property type="entry name" value="HscB"/>
</dbReference>
<dbReference type="InterPro" id="IPR036869">
    <property type="entry name" value="J_dom_sf"/>
</dbReference>